<reference evidence="7" key="1">
    <citation type="journal article" date="2009" name="Appl. Environ. Microbiol.">
        <title>Construction of a gene knockout system for application in Paenibacillus alvei CCM 2051T, exemplified by the S-layer glycan biosynthesis initiation enzyme WsfP.</title>
        <authorList>
            <person name="Zarschler K."/>
            <person name="Janesch B."/>
            <person name="Zayni S."/>
            <person name="Schaffer C."/>
            <person name="Messner P."/>
        </authorList>
    </citation>
    <scope>NUCLEOTIDE SEQUENCE</scope>
    <source>
        <strain evidence="7">CCM 2051</strain>
    </source>
</reference>
<feature type="transmembrane region" description="Helical" evidence="5">
    <location>
        <begin position="265"/>
        <end position="283"/>
    </location>
</feature>
<feature type="transmembrane region" description="Helical" evidence="5">
    <location>
        <begin position="437"/>
        <end position="455"/>
    </location>
</feature>
<evidence type="ECO:0000256" key="2">
    <source>
        <dbReference type="ARBA" id="ARBA00022692"/>
    </source>
</evidence>
<sequence length="781" mass="87511">MADFDQPIYVAALFSSIIAMIAIAVGWKQFNWSSRKDILSLFVFLLPASFALSMITAASNYLAVNMLIIMLMYCIFFVASSIIAQDSVVNRTLNLAIMIISYIVVFFGLFHWLGNGPGVTTLIKWLGISTTPSGAYLNAVMSDSNGERLASVFQYANTYAGFLMAFLLGALFFISKSQKWWGKSGHAFMIVPIMLSIFLTLSRGGLLLLPVAFIVVLVFLKPYRQLMWIMHLAVSGVITVLILNPVTDIGLQVQKEFAASNSFKGWAYIIISSLIAAAISYALERWVSPWLEQKTTAISNKRWGTFLIPVGGAVLGALLLFVLIGTNIKNMLPENISTRLETINLQQHSVLERITFYKDSMKLIADYPFIGAGGGAWAALYAKYENNPYDVQQAHSFYMQYLVETGVIGMLILIAFLIYIYWNYIRTFINTTDEKRDDHFLFFILATSILIHSAMDFNMSFVYIGILVFLCLGGMTASIDSKPLDKVKSKAMRTVFASIFGIVSIGLFITSILFVQASSSFASAKETVLTTQDFTKTMVQLRKAKSIRSTHPEYAAFEANLYMSVYQQQKDEQFYAEAEKVLKNALGDNPHNKSLLLQLIKLYNIKGLDEQVYTVYSQNASNFPWDMKWYAEYMDKASLEGYKAISTAPDKKDGYLNEVIAAFEHVKASVEHLKTLPKGQLQGNPFYVTSSMAMNAGRAYLMKGDPAKAAEAMKPYLQEDLTNSNDPENSPENNRELARWYVAATIQQGQVDQNWYDKLVALGSDQKEQIDQIAGMRFKAE</sequence>
<feature type="transmembrane region" description="Helical" evidence="5">
    <location>
        <begin position="303"/>
        <end position="324"/>
    </location>
</feature>
<name>D6QW55_PAEAL</name>
<dbReference type="Gene3D" id="1.25.40.10">
    <property type="entry name" value="Tetratricopeptide repeat domain"/>
    <property type="match status" value="1"/>
</dbReference>
<gene>
    <name evidence="7" type="primary">wsfB</name>
</gene>
<keyword evidence="3 5" id="KW-1133">Transmembrane helix</keyword>
<feature type="transmembrane region" description="Helical" evidence="5">
    <location>
        <begin position="39"/>
        <end position="58"/>
    </location>
</feature>
<feature type="transmembrane region" description="Helical" evidence="5">
    <location>
        <begin position="95"/>
        <end position="114"/>
    </location>
</feature>
<feature type="transmembrane region" description="Helical" evidence="5">
    <location>
        <begin position="363"/>
        <end position="381"/>
    </location>
</feature>
<dbReference type="GO" id="GO:0016020">
    <property type="term" value="C:membrane"/>
    <property type="evidence" value="ECO:0007669"/>
    <property type="project" value="UniProtKB-SubCell"/>
</dbReference>
<dbReference type="InterPro" id="IPR051533">
    <property type="entry name" value="WaaL-like"/>
</dbReference>
<feature type="transmembrane region" description="Helical" evidence="5">
    <location>
        <begin position="6"/>
        <end position="27"/>
    </location>
</feature>
<reference evidence="7" key="2">
    <citation type="journal article" date="2010" name="Glycobiology">
        <title>Protein tyrosine O-glycosylation--a rather unexplored prokaryotic glycosylation system.</title>
        <authorList>
            <person name="Zarschler K."/>
            <person name="Janesch B."/>
            <person name="Pabst M."/>
            <person name="Altmann F."/>
            <person name="Messner P."/>
            <person name="Schaeffer C."/>
        </authorList>
    </citation>
    <scope>NUCLEOTIDE SEQUENCE</scope>
    <source>
        <strain evidence="7">CCM 2051</strain>
    </source>
</reference>
<organism evidence="7">
    <name type="scientific">Paenibacillus alvei</name>
    <name type="common">Bacillus alvei</name>
    <dbReference type="NCBI Taxonomy" id="44250"/>
    <lineage>
        <taxon>Bacteria</taxon>
        <taxon>Bacillati</taxon>
        <taxon>Bacillota</taxon>
        <taxon>Bacilli</taxon>
        <taxon>Bacillales</taxon>
        <taxon>Paenibacillaceae</taxon>
        <taxon>Paenibacillus</taxon>
    </lineage>
</organism>
<dbReference type="PANTHER" id="PTHR37422:SF13">
    <property type="entry name" value="LIPOPOLYSACCHARIDE BIOSYNTHESIS PROTEIN PA4999-RELATED"/>
    <property type="match status" value="1"/>
</dbReference>
<proteinExistence type="predicted"/>
<feature type="transmembrane region" description="Helical" evidence="5">
    <location>
        <begin position="187"/>
        <end position="220"/>
    </location>
</feature>
<feature type="transmembrane region" description="Helical" evidence="5">
    <location>
        <begin position="401"/>
        <end position="425"/>
    </location>
</feature>
<feature type="transmembrane region" description="Helical" evidence="5">
    <location>
        <begin position="491"/>
        <end position="515"/>
    </location>
</feature>
<evidence type="ECO:0000256" key="1">
    <source>
        <dbReference type="ARBA" id="ARBA00004141"/>
    </source>
</evidence>
<keyword evidence="4 5" id="KW-0472">Membrane</keyword>
<evidence type="ECO:0000313" key="7">
    <source>
        <dbReference type="EMBL" id="ADG29284.1"/>
    </source>
</evidence>
<dbReference type="Pfam" id="PF04932">
    <property type="entry name" value="Wzy_C"/>
    <property type="match status" value="1"/>
</dbReference>
<evidence type="ECO:0000256" key="3">
    <source>
        <dbReference type="ARBA" id="ARBA00022989"/>
    </source>
</evidence>
<comment type="subcellular location">
    <subcellularLocation>
        <location evidence="1">Membrane</location>
        <topology evidence="1">Multi-pass membrane protein</topology>
    </subcellularLocation>
</comment>
<feature type="transmembrane region" description="Helical" evidence="5">
    <location>
        <begin position="461"/>
        <end position="479"/>
    </location>
</feature>
<dbReference type="InterPro" id="IPR011990">
    <property type="entry name" value="TPR-like_helical_dom_sf"/>
</dbReference>
<dbReference type="InterPro" id="IPR007016">
    <property type="entry name" value="O-antigen_ligase-rel_domated"/>
</dbReference>
<dbReference type="EMBL" id="HM011508">
    <property type="protein sequence ID" value="ADG29284.1"/>
    <property type="molecule type" value="Genomic_DNA"/>
</dbReference>
<protein>
    <submittedName>
        <fullName evidence="7">WsfB</fullName>
    </submittedName>
</protein>
<feature type="domain" description="O-antigen ligase-related" evidence="6">
    <location>
        <begin position="259"/>
        <end position="414"/>
    </location>
</feature>
<feature type="transmembrane region" description="Helical" evidence="5">
    <location>
        <begin position="226"/>
        <end position="244"/>
    </location>
</feature>
<feature type="transmembrane region" description="Helical" evidence="5">
    <location>
        <begin position="64"/>
        <end position="83"/>
    </location>
</feature>
<keyword evidence="2 5" id="KW-0812">Transmembrane</keyword>
<dbReference type="PANTHER" id="PTHR37422">
    <property type="entry name" value="TEICHURONIC ACID BIOSYNTHESIS PROTEIN TUAE"/>
    <property type="match status" value="1"/>
</dbReference>
<evidence type="ECO:0000256" key="4">
    <source>
        <dbReference type="ARBA" id="ARBA00023136"/>
    </source>
</evidence>
<evidence type="ECO:0000256" key="5">
    <source>
        <dbReference type="SAM" id="Phobius"/>
    </source>
</evidence>
<dbReference type="AlphaFoldDB" id="D6QW55"/>
<accession>D6QW55</accession>
<feature type="transmembrane region" description="Helical" evidence="5">
    <location>
        <begin position="152"/>
        <end position="175"/>
    </location>
</feature>
<evidence type="ECO:0000259" key="6">
    <source>
        <dbReference type="Pfam" id="PF04932"/>
    </source>
</evidence>